<dbReference type="PRINTS" id="PR00326">
    <property type="entry name" value="GTP1OBG"/>
</dbReference>
<dbReference type="PIRSF" id="PIRSF006809">
    <property type="entry name" value="GTP-binding_hflX_prd"/>
    <property type="match status" value="1"/>
</dbReference>
<accession>A0ABQ6M8W7</accession>
<name>A0ABQ6M8W7_9STRA</name>
<feature type="domain" description="Hflx-type G" evidence="5">
    <location>
        <begin position="210"/>
        <end position="402"/>
    </location>
</feature>
<dbReference type="Pfam" id="PF01926">
    <property type="entry name" value="MMR_HSR1"/>
    <property type="match status" value="1"/>
</dbReference>
<evidence type="ECO:0000313" key="6">
    <source>
        <dbReference type="EMBL" id="GMI21882.1"/>
    </source>
</evidence>
<evidence type="ECO:0000256" key="1">
    <source>
        <dbReference type="ARBA" id="ARBA00022723"/>
    </source>
</evidence>
<sequence length="460" mass="50293">MVGVEDLSYHRNKNTLSPSLFSLEESLAELSSLVSTAGLTPVASLTQRLNDPNPRTYIGTGKVKEIREACEAHETCTVVFDNELSPRQLKHLENEFGGRDLSSDKPLIKVLDRTALILDIFAQRALTREGQLQVQLALQVYRAPRLTKLWTHLERQSGGNGVGLRGPGERQLEIDKRLMRDRITELKKEIDAISSHRSLHRKKRSQLNLPVVSIVGYTNAGKSTLMNLLSASSIYADDLLFATLDPTTRRADLGHIQAKALAAAPPGTPPAAPISEILLTDTVGFIQKLPTTLVAAFRATLEEVAESDVLVHVIDVSSDSWEKREQSVLDTLEEINAGGKPVVRVLNKIDAVPYTENGNSGRLRAEAMMLGTGEDTVAVSAKTGEGAEDFVECLRKALQGLLKDIEVVIPYSKGEDVNAINEVGVVDKVDYRENGTYIRGKVPPALFNSLAKWAVDESSS</sequence>
<dbReference type="InterPro" id="IPR032305">
    <property type="entry name" value="GTP-bd_M"/>
</dbReference>
<keyword evidence="7" id="KW-1185">Reference proteome</keyword>
<dbReference type="Proteomes" id="UP001165060">
    <property type="component" value="Unassembled WGS sequence"/>
</dbReference>
<dbReference type="InterPro" id="IPR045498">
    <property type="entry name" value="HflX_C"/>
</dbReference>
<organism evidence="6 7">
    <name type="scientific">Tetraparma gracilis</name>
    <dbReference type="NCBI Taxonomy" id="2962635"/>
    <lineage>
        <taxon>Eukaryota</taxon>
        <taxon>Sar</taxon>
        <taxon>Stramenopiles</taxon>
        <taxon>Ochrophyta</taxon>
        <taxon>Bolidophyceae</taxon>
        <taxon>Parmales</taxon>
        <taxon>Triparmaceae</taxon>
        <taxon>Tetraparma</taxon>
    </lineage>
</organism>
<dbReference type="HAMAP" id="MF_00900">
    <property type="entry name" value="GTPase_HflX"/>
    <property type="match status" value="1"/>
</dbReference>
<dbReference type="PROSITE" id="PS51705">
    <property type="entry name" value="G_HFLX"/>
    <property type="match status" value="1"/>
</dbReference>
<dbReference type="EMBL" id="BRYB01005222">
    <property type="protein sequence ID" value="GMI21882.1"/>
    <property type="molecule type" value="Genomic_DNA"/>
</dbReference>
<dbReference type="InterPro" id="IPR042108">
    <property type="entry name" value="GTPase_HflX_N_sf"/>
</dbReference>
<evidence type="ECO:0000256" key="3">
    <source>
        <dbReference type="ARBA" id="ARBA00022842"/>
    </source>
</evidence>
<comment type="caution">
    <text evidence="6">The sequence shown here is derived from an EMBL/GenBank/DDBJ whole genome shotgun (WGS) entry which is preliminary data.</text>
</comment>
<protein>
    <recommendedName>
        <fullName evidence="5">Hflx-type G domain-containing protein</fullName>
    </recommendedName>
</protein>
<gene>
    <name evidence="6" type="ORF">TeGR_g8973</name>
</gene>
<keyword evidence="4" id="KW-0342">GTP-binding</keyword>
<proteinExistence type="inferred from homology"/>
<dbReference type="Gene3D" id="3.40.50.300">
    <property type="entry name" value="P-loop containing nucleotide triphosphate hydrolases"/>
    <property type="match status" value="1"/>
</dbReference>
<evidence type="ECO:0000256" key="2">
    <source>
        <dbReference type="ARBA" id="ARBA00022741"/>
    </source>
</evidence>
<reference evidence="6 7" key="1">
    <citation type="journal article" date="2023" name="Commun. Biol.">
        <title>Genome analysis of Parmales, the sister group of diatoms, reveals the evolutionary specialization of diatoms from phago-mixotrophs to photoautotrophs.</title>
        <authorList>
            <person name="Ban H."/>
            <person name="Sato S."/>
            <person name="Yoshikawa S."/>
            <person name="Yamada K."/>
            <person name="Nakamura Y."/>
            <person name="Ichinomiya M."/>
            <person name="Sato N."/>
            <person name="Blanc-Mathieu R."/>
            <person name="Endo H."/>
            <person name="Kuwata A."/>
            <person name="Ogata H."/>
        </authorList>
    </citation>
    <scope>NUCLEOTIDE SEQUENCE [LARGE SCALE GENOMIC DNA]</scope>
</reference>
<dbReference type="InterPro" id="IPR027417">
    <property type="entry name" value="P-loop_NTPase"/>
</dbReference>
<evidence type="ECO:0000259" key="5">
    <source>
        <dbReference type="PROSITE" id="PS51705"/>
    </source>
</evidence>
<keyword evidence="1" id="KW-0479">Metal-binding</keyword>
<dbReference type="Gene3D" id="3.40.50.11060">
    <property type="entry name" value="GTPase HflX, N-terminal domain"/>
    <property type="match status" value="1"/>
</dbReference>
<dbReference type="Pfam" id="PF16360">
    <property type="entry name" value="GTP-bdg_M"/>
    <property type="match status" value="1"/>
</dbReference>
<dbReference type="InterPro" id="IPR006073">
    <property type="entry name" value="GTP-bd"/>
</dbReference>
<dbReference type="CDD" id="cd01878">
    <property type="entry name" value="HflX"/>
    <property type="match status" value="1"/>
</dbReference>
<evidence type="ECO:0000256" key="4">
    <source>
        <dbReference type="ARBA" id="ARBA00023134"/>
    </source>
</evidence>
<dbReference type="InterPro" id="IPR016496">
    <property type="entry name" value="GTPase_HflX"/>
</dbReference>
<dbReference type="Pfam" id="PF13167">
    <property type="entry name" value="GTP-bdg_N"/>
    <property type="match status" value="1"/>
</dbReference>
<dbReference type="Gene3D" id="6.10.250.2860">
    <property type="match status" value="1"/>
</dbReference>
<dbReference type="NCBIfam" id="TIGR03156">
    <property type="entry name" value="GTP_HflX"/>
    <property type="match status" value="1"/>
</dbReference>
<dbReference type="Pfam" id="PF19275">
    <property type="entry name" value="HflX_C"/>
    <property type="match status" value="1"/>
</dbReference>
<evidence type="ECO:0000313" key="7">
    <source>
        <dbReference type="Proteomes" id="UP001165060"/>
    </source>
</evidence>
<dbReference type="SUPFAM" id="SSF52540">
    <property type="entry name" value="P-loop containing nucleoside triphosphate hydrolases"/>
    <property type="match status" value="1"/>
</dbReference>
<dbReference type="InterPro" id="IPR025121">
    <property type="entry name" value="GTPase_HflX_N"/>
</dbReference>
<keyword evidence="3" id="KW-0460">Magnesium</keyword>
<keyword evidence="2" id="KW-0547">Nucleotide-binding</keyword>
<dbReference type="PANTHER" id="PTHR10229:SF0">
    <property type="entry name" value="GTP-BINDING PROTEIN 6-RELATED"/>
    <property type="match status" value="1"/>
</dbReference>
<dbReference type="InterPro" id="IPR030394">
    <property type="entry name" value="G_HFLX_dom"/>
</dbReference>
<dbReference type="PANTHER" id="PTHR10229">
    <property type="entry name" value="GTP-BINDING PROTEIN HFLX"/>
    <property type="match status" value="1"/>
</dbReference>